<keyword evidence="1" id="KW-0732">Signal</keyword>
<keyword evidence="3" id="KW-1185">Reference proteome</keyword>
<feature type="signal peptide" evidence="1">
    <location>
        <begin position="1"/>
        <end position="27"/>
    </location>
</feature>
<accession>A0A919STW1</accession>
<evidence type="ECO:0000313" key="3">
    <source>
        <dbReference type="Proteomes" id="UP000681340"/>
    </source>
</evidence>
<name>A0A919STW1_9ACTN</name>
<protein>
    <submittedName>
        <fullName evidence="2">Uncharacterized protein</fullName>
    </submittedName>
</protein>
<sequence>MSTPRTRLGLAAAIVAGAALLALPAGGNARPAAPVTAAVAWPQAQRDTVQATLPDGAEYRPGLFLDARTSLGTAATADDRYLRLVRVGADGTVRQLRRLPRAQHPSFQALTVTGDVLAWVESTDGGKLRLFTAALSDRRAPRELTADLGRAEFYQSQYDLVIAGGRVHWAAAGTGDVTQIRSVALTGGPVRTRNEPGTWKLSAWPWLVNGVSDSSGSTALRNLETGRDSPVSRARERAITACSPAWCRLASLTGDGQNRIELMRPDGSDRHRIAGDTAATVIVDVAPLDRFEVLARIGPNSELTGNNELIAVEIATRRTVEISPDAGSVSYRNGMLWWSTGNLDAVVWHALDLRTI</sequence>
<dbReference type="EMBL" id="BOQL01000066">
    <property type="protein sequence ID" value="GIM77524.1"/>
    <property type="molecule type" value="Genomic_DNA"/>
</dbReference>
<comment type="caution">
    <text evidence="2">The sequence shown here is derived from an EMBL/GenBank/DDBJ whole genome shotgun (WGS) entry which is preliminary data.</text>
</comment>
<proteinExistence type="predicted"/>
<dbReference type="Proteomes" id="UP000681340">
    <property type="component" value="Unassembled WGS sequence"/>
</dbReference>
<dbReference type="AlphaFoldDB" id="A0A919STW1"/>
<feature type="chain" id="PRO_5038854010" evidence="1">
    <location>
        <begin position="28"/>
        <end position="356"/>
    </location>
</feature>
<evidence type="ECO:0000256" key="1">
    <source>
        <dbReference type="SAM" id="SignalP"/>
    </source>
</evidence>
<reference evidence="2" key="1">
    <citation type="submission" date="2021-03" db="EMBL/GenBank/DDBJ databases">
        <title>Whole genome shotgun sequence of Actinoplanes auranticolor NBRC 12245.</title>
        <authorList>
            <person name="Komaki H."/>
            <person name="Tamura T."/>
        </authorList>
    </citation>
    <scope>NUCLEOTIDE SEQUENCE</scope>
    <source>
        <strain evidence="2">NBRC 12245</strain>
    </source>
</reference>
<organism evidence="2 3">
    <name type="scientific">Actinoplanes auranticolor</name>
    <dbReference type="NCBI Taxonomy" id="47988"/>
    <lineage>
        <taxon>Bacteria</taxon>
        <taxon>Bacillati</taxon>
        <taxon>Actinomycetota</taxon>
        <taxon>Actinomycetes</taxon>
        <taxon>Micromonosporales</taxon>
        <taxon>Micromonosporaceae</taxon>
        <taxon>Actinoplanes</taxon>
    </lineage>
</organism>
<gene>
    <name evidence="2" type="ORF">Aau02nite_76370</name>
</gene>
<evidence type="ECO:0000313" key="2">
    <source>
        <dbReference type="EMBL" id="GIM77524.1"/>
    </source>
</evidence>
<dbReference type="RefSeq" id="WP_212993440.1">
    <property type="nucleotide sequence ID" value="NZ_BAABEA010000047.1"/>
</dbReference>